<evidence type="ECO:0000259" key="1">
    <source>
        <dbReference type="Pfam" id="PF12697"/>
    </source>
</evidence>
<accession>A0AAE3HN18</accession>
<evidence type="ECO:0000313" key="3">
    <source>
        <dbReference type="Proteomes" id="UP001204445"/>
    </source>
</evidence>
<dbReference type="InterPro" id="IPR029058">
    <property type="entry name" value="AB_hydrolase_fold"/>
</dbReference>
<comment type="caution">
    <text evidence="2">The sequence shown here is derived from an EMBL/GenBank/DDBJ whole genome shotgun (WGS) entry which is preliminary data.</text>
</comment>
<organism evidence="2 3">
    <name type="scientific">Methylohalomonas lacus</name>
    <dbReference type="NCBI Taxonomy" id="398773"/>
    <lineage>
        <taxon>Bacteria</taxon>
        <taxon>Pseudomonadati</taxon>
        <taxon>Pseudomonadota</taxon>
        <taxon>Gammaproteobacteria</taxon>
        <taxon>Methylohalomonadales</taxon>
        <taxon>Methylohalomonadaceae</taxon>
        <taxon>Methylohalomonas</taxon>
    </lineage>
</organism>
<reference evidence="2" key="1">
    <citation type="submission" date="2022-08" db="EMBL/GenBank/DDBJ databases">
        <title>Genomic Encyclopedia of Type Strains, Phase III (KMG-III): the genomes of soil and plant-associated and newly described type strains.</title>
        <authorList>
            <person name="Whitman W."/>
        </authorList>
    </citation>
    <scope>NUCLEOTIDE SEQUENCE</scope>
    <source>
        <strain evidence="2">HMT 1</strain>
    </source>
</reference>
<dbReference type="Pfam" id="PF12697">
    <property type="entry name" value="Abhydrolase_6"/>
    <property type="match status" value="1"/>
</dbReference>
<dbReference type="PRINTS" id="PR00111">
    <property type="entry name" value="ABHYDROLASE"/>
</dbReference>
<dbReference type="SUPFAM" id="SSF53474">
    <property type="entry name" value="alpha/beta-Hydrolases"/>
    <property type="match status" value="1"/>
</dbReference>
<gene>
    <name evidence="2" type="ORF">J2T55_002258</name>
</gene>
<keyword evidence="3" id="KW-1185">Reference proteome</keyword>
<dbReference type="PANTHER" id="PTHR43798:SF33">
    <property type="entry name" value="HYDROLASE, PUTATIVE (AFU_ORTHOLOGUE AFUA_2G14860)-RELATED"/>
    <property type="match status" value="1"/>
</dbReference>
<dbReference type="InterPro" id="IPR050266">
    <property type="entry name" value="AB_hydrolase_sf"/>
</dbReference>
<dbReference type="Proteomes" id="UP001204445">
    <property type="component" value="Unassembled WGS sequence"/>
</dbReference>
<name>A0AAE3HN18_9GAMM</name>
<sequence>MHISPLRPDPFCTGLLSGLLLLIMTVPLAASERPGRLVDVGGHRLHIHCSGSGSPSVIIDAGMGGFSLEWQRVQNHLATQVRVCSYDRAGYGWSDSGPLPRTSSRLASELHTLLHRAEVEPPYLLVGHSFGGYNIRAFAHAHPNETAGLVLVDASHPAQFDRFPGRQSPGALTTAGNRHTLISRPVMPANYPAELQRQSRVLAATYKARRAQAEEFRGFMASAAEVRNMVLPDVPILVLSRGQRVWPNNAYGDEMERVWTELQAELGHLSSRTLQLIAADSGHLVHFDQPRAVSYAVLLTATAARARWRNWEAVTSNSDGVIAPILNQATYLAQN</sequence>
<evidence type="ECO:0000313" key="2">
    <source>
        <dbReference type="EMBL" id="MCS3904222.1"/>
    </source>
</evidence>
<proteinExistence type="predicted"/>
<dbReference type="InterPro" id="IPR000073">
    <property type="entry name" value="AB_hydrolase_1"/>
</dbReference>
<dbReference type="EMBL" id="JANUCT010000018">
    <property type="protein sequence ID" value="MCS3904222.1"/>
    <property type="molecule type" value="Genomic_DNA"/>
</dbReference>
<feature type="domain" description="AB hydrolase-1" evidence="1">
    <location>
        <begin position="62"/>
        <end position="293"/>
    </location>
</feature>
<dbReference type="GO" id="GO:0016020">
    <property type="term" value="C:membrane"/>
    <property type="evidence" value="ECO:0007669"/>
    <property type="project" value="TreeGrafter"/>
</dbReference>
<dbReference type="RefSeq" id="WP_259056733.1">
    <property type="nucleotide sequence ID" value="NZ_JANUCT010000018.1"/>
</dbReference>
<dbReference type="Gene3D" id="3.40.50.1820">
    <property type="entry name" value="alpha/beta hydrolase"/>
    <property type="match status" value="1"/>
</dbReference>
<dbReference type="AlphaFoldDB" id="A0AAE3HN18"/>
<dbReference type="PANTHER" id="PTHR43798">
    <property type="entry name" value="MONOACYLGLYCEROL LIPASE"/>
    <property type="match status" value="1"/>
</dbReference>
<protein>
    <submittedName>
        <fullName evidence="2">Pimeloyl-ACP methyl ester carboxylesterase</fullName>
    </submittedName>
</protein>